<evidence type="ECO:0000313" key="4">
    <source>
        <dbReference type="Proteomes" id="UP001497525"/>
    </source>
</evidence>
<evidence type="ECO:0000313" key="3">
    <source>
        <dbReference type="EMBL" id="CAL5138384.1"/>
    </source>
</evidence>
<reference evidence="3" key="1">
    <citation type="submission" date="2024-06" db="EMBL/GenBank/DDBJ databases">
        <authorList>
            <person name="Liu X."/>
            <person name="Lenzi L."/>
            <person name="Haldenby T S."/>
            <person name="Uol C."/>
        </authorList>
    </citation>
    <scope>NUCLEOTIDE SEQUENCE</scope>
</reference>
<evidence type="ECO:0000256" key="2">
    <source>
        <dbReference type="SAM" id="SignalP"/>
    </source>
</evidence>
<accession>A0AAV2TN67</accession>
<evidence type="ECO:0000256" key="1">
    <source>
        <dbReference type="SAM" id="MobiDB-lite"/>
    </source>
</evidence>
<comment type="caution">
    <text evidence="3">The sequence shown here is derived from an EMBL/GenBank/DDBJ whole genome shotgun (WGS) entry which is preliminary data.</text>
</comment>
<feature type="compositionally biased region" description="Low complexity" evidence="1">
    <location>
        <begin position="35"/>
        <end position="49"/>
    </location>
</feature>
<protein>
    <submittedName>
        <fullName evidence="3">Uncharacterized protein</fullName>
    </submittedName>
</protein>
<organism evidence="3 4">
    <name type="scientific">Calicophoron daubneyi</name>
    <name type="common">Rumen fluke</name>
    <name type="synonym">Paramphistomum daubneyi</name>
    <dbReference type="NCBI Taxonomy" id="300641"/>
    <lineage>
        <taxon>Eukaryota</taxon>
        <taxon>Metazoa</taxon>
        <taxon>Spiralia</taxon>
        <taxon>Lophotrochozoa</taxon>
        <taxon>Platyhelminthes</taxon>
        <taxon>Trematoda</taxon>
        <taxon>Digenea</taxon>
        <taxon>Plagiorchiida</taxon>
        <taxon>Pronocephalata</taxon>
        <taxon>Paramphistomoidea</taxon>
        <taxon>Paramphistomidae</taxon>
        <taxon>Calicophoron</taxon>
    </lineage>
</organism>
<gene>
    <name evidence="3" type="ORF">CDAUBV1_LOCUS12968</name>
</gene>
<dbReference type="AlphaFoldDB" id="A0AAV2TN67"/>
<dbReference type="EMBL" id="CAXLJL010000489">
    <property type="protein sequence ID" value="CAL5138384.1"/>
    <property type="molecule type" value="Genomic_DNA"/>
</dbReference>
<feature type="region of interest" description="Disordered" evidence="1">
    <location>
        <begin position="26"/>
        <end position="77"/>
    </location>
</feature>
<feature type="chain" id="PRO_5043808314" evidence="2">
    <location>
        <begin position="24"/>
        <end position="300"/>
    </location>
</feature>
<dbReference type="Proteomes" id="UP001497525">
    <property type="component" value="Unassembled WGS sequence"/>
</dbReference>
<name>A0AAV2TN67_CALDB</name>
<sequence length="300" mass="33483">MVVLCGRLIIFGLLLLVVVPTNAVPTERPAEEQEQTTTPQVTTSVPAQPLSTDGPKPLEGSHTIIQPTDFYGEQEGKPMKRKIYRTQDVRRVERLCKYMQDFLACVRQGLPDCVQRLNAALKSEEERDQIKRLRRSHNQGEYQTICPNQLYESQSYENAGPVVVGGMDFRPPYNNPPPEGVILCVPNGPYPTQHEVSLPGIPMSVYCQPPISPVCGPVQELQPGEPAADSEWGPNSPQFVPQFEMIPGPSNPPVQGKTKQRYLPEDTILASHHDDAGCRHMNQPWMHEANPAEAQRIVLH</sequence>
<keyword evidence="2" id="KW-0732">Signal</keyword>
<proteinExistence type="predicted"/>
<feature type="signal peptide" evidence="2">
    <location>
        <begin position="1"/>
        <end position="23"/>
    </location>
</feature>